<gene>
    <name evidence="3" type="ORF">HO133_002843</name>
</gene>
<accession>A0A8H6CBU4</accession>
<proteinExistence type="predicted"/>
<evidence type="ECO:0000313" key="4">
    <source>
        <dbReference type="Proteomes" id="UP000593566"/>
    </source>
</evidence>
<feature type="region of interest" description="Disordered" evidence="1">
    <location>
        <begin position="1"/>
        <end position="23"/>
    </location>
</feature>
<protein>
    <recommendedName>
        <fullName evidence="2">General stress protein FMN-binding split barrel domain-containing protein</fullName>
    </recommendedName>
</protein>
<evidence type="ECO:0000259" key="2">
    <source>
        <dbReference type="Pfam" id="PF16242"/>
    </source>
</evidence>
<dbReference type="AlphaFoldDB" id="A0A8H6CBU4"/>
<feature type="domain" description="General stress protein FMN-binding split barrel" evidence="2">
    <location>
        <begin position="31"/>
        <end position="184"/>
    </location>
</feature>
<dbReference type="InterPro" id="IPR038725">
    <property type="entry name" value="YdaG_split_barrel_FMN-bd"/>
</dbReference>
<dbReference type="EMBL" id="JACCJB010000016">
    <property type="protein sequence ID" value="KAF6220411.1"/>
    <property type="molecule type" value="Genomic_DNA"/>
</dbReference>
<evidence type="ECO:0000256" key="1">
    <source>
        <dbReference type="SAM" id="MobiDB-lite"/>
    </source>
</evidence>
<reference evidence="3 4" key="1">
    <citation type="journal article" date="2020" name="Genomics">
        <title>Complete, high-quality genomes from long-read metagenomic sequencing of two wolf lichen thalli reveals enigmatic genome architecture.</title>
        <authorList>
            <person name="McKenzie S.K."/>
            <person name="Walston R.F."/>
            <person name="Allen J.L."/>
        </authorList>
    </citation>
    <scope>NUCLEOTIDE SEQUENCE [LARGE SCALE GENOMIC DNA]</scope>
    <source>
        <strain evidence="3">WasteWater1</strain>
    </source>
</reference>
<sequence>MPDPLKESHVDSKTDPTVANQWDDKTPKKQQIEDFYKTVDGMKIGLLTTIRDGIGPVARAMAVAKREGPDFLFLANTHSNKFSDLAGDPTAQLTFQNSSSQDWVSVTGTVVTTSNDDPRIKELYSKGTAAWFGDLGDGVHNGTAEDPRMAIVELRAKYISYWKATVGTLGFVKEVAQASLTGQVANTGMQRRLPEEDIEAMRKVPSS</sequence>
<evidence type="ECO:0000313" key="3">
    <source>
        <dbReference type="EMBL" id="KAF6220411.1"/>
    </source>
</evidence>
<dbReference type="Pfam" id="PF16242">
    <property type="entry name" value="Pyrid_ox_like"/>
    <property type="match status" value="1"/>
</dbReference>
<dbReference type="Proteomes" id="UP000593566">
    <property type="component" value="Unassembled WGS sequence"/>
</dbReference>
<dbReference type="Gene3D" id="2.30.110.10">
    <property type="entry name" value="Electron Transport, Fmn-binding Protein, Chain A"/>
    <property type="match status" value="1"/>
</dbReference>
<dbReference type="PANTHER" id="PTHR34818:SF1">
    <property type="entry name" value="PROTEIN BLI-3"/>
    <property type="match status" value="1"/>
</dbReference>
<dbReference type="InterPro" id="IPR052917">
    <property type="entry name" value="Stress-Dev_Protein"/>
</dbReference>
<organism evidence="3 4">
    <name type="scientific">Letharia lupina</name>
    <dbReference type="NCBI Taxonomy" id="560253"/>
    <lineage>
        <taxon>Eukaryota</taxon>
        <taxon>Fungi</taxon>
        <taxon>Dikarya</taxon>
        <taxon>Ascomycota</taxon>
        <taxon>Pezizomycotina</taxon>
        <taxon>Lecanoromycetes</taxon>
        <taxon>OSLEUM clade</taxon>
        <taxon>Lecanoromycetidae</taxon>
        <taxon>Lecanorales</taxon>
        <taxon>Lecanorineae</taxon>
        <taxon>Parmeliaceae</taxon>
        <taxon>Letharia</taxon>
    </lineage>
</organism>
<dbReference type="GeneID" id="59331255"/>
<dbReference type="InterPro" id="IPR012349">
    <property type="entry name" value="Split_barrel_FMN-bd"/>
</dbReference>
<keyword evidence="4" id="KW-1185">Reference proteome</keyword>
<feature type="compositionally biased region" description="Basic and acidic residues" evidence="1">
    <location>
        <begin position="1"/>
        <end position="14"/>
    </location>
</feature>
<dbReference type="RefSeq" id="XP_037149846.1">
    <property type="nucleotide sequence ID" value="XM_037293768.1"/>
</dbReference>
<comment type="caution">
    <text evidence="3">The sequence shown here is derived from an EMBL/GenBank/DDBJ whole genome shotgun (WGS) entry which is preliminary data.</text>
</comment>
<name>A0A8H6CBU4_9LECA</name>
<dbReference type="SUPFAM" id="SSF50475">
    <property type="entry name" value="FMN-binding split barrel"/>
    <property type="match status" value="1"/>
</dbReference>
<dbReference type="PANTHER" id="PTHR34818">
    <property type="entry name" value="PROTEIN BLI-3"/>
    <property type="match status" value="1"/>
</dbReference>